<evidence type="ECO:0000313" key="2">
    <source>
        <dbReference type="EMBL" id="KGG00240.1"/>
    </source>
</evidence>
<evidence type="ECO:0008006" key="4">
    <source>
        <dbReference type="Google" id="ProtNLM"/>
    </source>
</evidence>
<organism evidence="2 3">
    <name type="scientific">Prochlorococcus marinus str. MIT 9314</name>
    <dbReference type="NCBI Taxonomy" id="167548"/>
    <lineage>
        <taxon>Bacteria</taxon>
        <taxon>Bacillati</taxon>
        <taxon>Cyanobacteriota</taxon>
        <taxon>Cyanophyceae</taxon>
        <taxon>Synechococcales</taxon>
        <taxon>Prochlorococcaceae</taxon>
        <taxon>Prochlorococcus</taxon>
    </lineage>
</organism>
<feature type="transmembrane region" description="Helical" evidence="1">
    <location>
        <begin position="6"/>
        <end position="25"/>
    </location>
</feature>
<dbReference type="SUPFAM" id="SSF52266">
    <property type="entry name" value="SGNH hydrolase"/>
    <property type="match status" value="1"/>
</dbReference>
<reference evidence="3" key="1">
    <citation type="journal article" date="2014" name="Sci. Data">
        <title>Genomes of diverse isolates of the marine cyanobacterium Prochlorococcus.</title>
        <authorList>
            <person name="Biller S."/>
            <person name="Berube P."/>
            <person name="Thompson J."/>
            <person name="Kelly L."/>
            <person name="Roggensack S."/>
            <person name="Awad L."/>
            <person name="Roache-Johnson K."/>
            <person name="Ding H."/>
            <person name="Giovannoni S.J."/>
            <person name="Moore L.R."/>
            <person name="Chisholm S.W."/>
        </authorList>
    </citation>
    <scope>NUCLEOTIDE SEQUENCE [LARGE SCALE GENOMIC DNA]</scope>
    <source>
        <strain evidence="3">MIT 9314</strain>
    </source>
</reference>
<name>A0A0A2AI86_PROMR</name>
<comment type="caution">
    <text evidence="2">The sequence shown here is derived from an EMBL/GenBank/DDBJ whole genome shotgun (WGS) entry which is preliminary data.</text>
</comment>
<dbReference type="Proteomes" id="UP000030533">
    <property type="component" value="Unassembled WGS sequence"/>
</dbReference>
<dbReference type="STRING" id="167548.EU98_1772"/>
<dbReference type="Gene3D" id="3.40.50.1110">
    <property type="entry name" value="SGNH hydrolase"/>
    <property type="match status" value="1"/>
</dbReference>
<accession>A0A0A2AI86</accession>
<proteinExistence type="predicted"/>
<dbReference type="InterPro" id="IPR036514">
    <property type="entry name" value="SGNH_hydro_sf"/>
</dbReference>
<evidence type="ECO:0000313" key="3">
    <source>
        <dbReference type="Proteomes" id="UP000030533"/>
    </source>
</evidence>
<sequence>MKFKKIIFWNLIILISTFGLLEIFARNFFPEFKNRESYSLEKENLIYGKILNKNFFKKKYKNIWISRVINENHKFDYNNKDLFIVLGDSITNGFGMPYEDIYWVKMQKKVLLDKRINNNIEFLALSDYGNNLNDSIKTINDIKDDFNSSIKYIMYQFNFNDLIPLELQGAKNPDKTKFKKLLAQIKYSSLEKSVFFNWFVHYIGASKRYLENCENGSSSLLNSYSFTFGSKGFESLSQKAWKEFENQIKKLSIISKNLDAELFIFISPILYDIDNKGIHKYHSPKYINYGCATINPREKINKISEKLNIKVLDPKEYLKKGFDSYLKENNFQPFFYTADPNHFNNKSSEYIADYLYFNIFTD</sequence>
<keyword evidence="1" id="KW-0812">Transmembrane</keyword>
<keyword evidence="1" id="KW-0472">Membrane</keyword>
<gene>
    <name evidence="2" type="ORF">EU98_1772</name>
</gene>
<dbReference type="EMBL" id="JNAO01000013">
    <property type="protein sequence ID" value="KGG00240.1"/>
    <property type="molecule type" value="Genomic_DNA"/>
</dbReference>
<protein>
    <recommendedName>
        <fullName evidence="4">SGNH hydrolase-type esterase domain-containing protein</fullName>
    </recommendedName>
</protein>
<dbReference type="RefSeq" id="WP_032516407.1">
    <property type="nucleotide sequence ID" value="NZ_JNAO01000013.1"/>
</dbReference>
<keyword evidence="1" id="KW-1133">Transmembrane helix</keyword>
<evidence type="ECO:0000256" key="1">
    <source>
        <dbReference type="SAM" id="Phobius"/>
    </source>
</evidence>
<dbReference type="AlphaFoldDB" id="A0A0A2AI86"/>